<keyword evidence="2" id="KW-1185">Reference proteome</keyword>
<comment type="caution">
    <text evidence="1">The sequence shown here is derived from an EMBL/GenBank/DDBJ whole genome shotgun (WGS) entry which is preliminary data.</text>
</comment>
<protein>
    <submittedName>
        <fullName evidence="1">Uncharacterized protein</fullName>
    </submittedName>
</protein>
<sequence length="96" mass="10816">MSNEELADATDGSVLFMSLILEIIFNSNGINFSRSISMPVLVSSMVFFILQYVREALECVKCGYGVYKLSEFPTIWVLETIHRLVHVKAVVVTLQL</sequence>
<evidence type="ECO:0000313" key="1">
    <source>
        <dbReference type="EMBL" id="KAK8486485.1"/>
    </source>
</evidence>
<organism evidence="1 2">
    <name type="scientific">Hibiscus sabdariffa</name>
    <name type="common">roselle</name>
    <dbReference type="NCBI Taxonomy" id="183260"/>
    <lineage>
        <taxon>Eukaryota</taxon>
        <taxon>Viridiplantae</taxon>
        <taxon>Streptophyta</taxon>
        <taxon>Embryophyta</taxon>
        <taxon>Tracheophyta</taxon>
        <taxon>Spermatophyta</taxon>
        <taxon>Magnoliopsida</taxon>
        <taxon>eudicotyledons</taxon>
        <taxon>Gunneridae</taxon>
        <taxon>Pentapetalae</taxon>
        <taxon>rosids</taxon>
        <taxon>malvids</taxon>
        <taxon>Malvales</taxon>
        <taxon>Malvaceae</taxon>
        <taxon>Malvoideae</taxon>
        <taxon>Hibiscus</taxon>
    </lineage>
</organism>
<reference evidence="1 2" key="1">
    <citation type="journal article" date="2024" name="G3 (Bethesda)">
        <title>Genome assembly of Hibiscus sabdariffa L. provides insights into metabolisms of medicinal natural products.</title>
        <authorList>
            <person name="Kim T."/>
        </authorList>
    </citation>
    <scope>NUCLEOTIDE SEQUENCE [LARGE SCALE GENOMIC DNA]</scope>
    <source>
        <strain evidence="1">TK-2024</strain>
        <tissue evidence="1">Old leaves</tissue>
    </source>
</reference>
<dbReference type="EMBL" id="JBBPBM010001169">
    <property type="protein sequence ID" value="KAK8486485.1"/>
    <property type="molecule type" value="Genomic_DNA"/>
</dbReference>
<proteinExistence type="predicted"/>
<gene>
    <name evidence="1" type="ORF">V6N12_067716</name>
</gene>
<dbReference type="Proteomes" id="UP001472677">
    <property type="component" value="Unassembled WGS sequence"/>
</dbReference>
<evidence type="ECO:0000313" key="2">
    <source>
        <dbReference type="Proteomes" id="UP001472677"/>
    </source>
</evidence>
<name>A0ABR2A0X9_9ROSI</name>
<accession>A0ABR2A0X9</accession>